<keyword evidence="1" id="KW-0812">Transmembrane</keyword>
<feature type="transmembrane region" description="Helical" evidence="1">
    <location>
        <begin position="716"/>
        <end position="742"/>
    </location>
</feature>
<sequence length="958" mass="106408">MAGSEEGAVVTLVIRDASARSFPFLDDDCFLDLVTPRGDISRFRIVKEKPSPLRAFRCSTESSYTGDVARRWLKQCQTAHRACRARECFRSFVPTRLVRVGIEGCCLVDQFHSGDIPIRYAALSHCWGADVLLSLTTESFDLMKVGIDTTMLSKNFQDAISITRALDIRYLWIDSLCIIQDDSEDWSQESVLMADVYANAEVTIAVTASSTSSGGCFRERLDVSSPCRLVASRSSELRLVSDRTAETISGVFRSRVETAPLTGRAWAFQERLLSRRILHFCTDMILFECNTLQASEKDPKGSRYEKEPYIIVEGRMHPLPFWILRKLGFSANDMPRLEPLMLPDVYMLDSPHALERFSKMDARAFNDHTATRGIRGALDTLLSMDMSSTAPLILDEMITFNQRWFELIKPYSRAQLSRPNDRLIAIAGVASLVETTSQAQYLAGLWRDVTPEFGLLWHATGTQRRQRIDPYCAPTWSWASVEGGEISLAPQVQIGVSAVQLHATVLRATLWFQRIEVTSARSHLDGGQLTLAGPATRVGYSPSSGTLSYAQEEAQGREPVLKVWIDCEQSLDGVPVYPQGHAGKGELLAIHVLSLQLERDRGPWDIYGLVVRVTTSGAASTSIAMTQRVGLQARELSRLFGSTGVHLSTVDFRDSATCVMVSRIRWQDDCDRTAKVANALHVWLQENKTEPTPPSLPHAEVIELMRSIAPDPFSNLTAGAIVTTAYIIEAGLATIFLSFFAYRVISSSSRRNTKPRPNLDQTSGNNLSAALQTSFGLFWDSAFLFGMAVSLSVLITITFGTTSYDITFGLLASNFTWAITWLMWPTYAPLCRHKRSRWVALCALSVIQCYISWASSVRKETIETTAYETYCLAPPGRAVPRNVEIGFTGIALFSGEEDGNTRVLVARVARDYRVLDIALAIQACLVQLRLVVCVLQYDHLGLFALRGARGADGGFFVL</sequence>
<feature type="transmembrane region" description="Helical" evidence="1">
    <location>
        <begin position="806"/>
        <end position="824"/>
    </location>
</feature>
<reference evidence="3" key="1">
    <citation type="journal article" date="2023" name="Mol. Phylogenet. Evol.">
        <title>Genome-scale phylogeny and comparative genomics of the fungal order Sordariales.</title>
        <authorList>
            <person name="Hensen N."/>
            <person name="Bonometti L."/>
            <person name="Westerberg I."/>
            <person name="Brannstrom I.O."/>
            <person name="Guillou S."/>
            <person name="Cros-Aarteil S."/>
            <person name="Calhoun S."/>
            <person name="Haridas S."/>
            <person name="Kuo A."/>
            <person name="Mondo S."/>
            <person name="Pangilinan J."/>
            <person name="Riley R."/>
            <person name="LaButti K."/>
            <person name="Andreopoulos B."/>
            <person name="Lipzen A."/>
            <person name="Chen C."/>
            <person name="Yan M."/>
            <person name="Daum C."/>
            <person name="Ng V."/>
            <person name="Clum A."/>
            <person name="Steindorff A."/>
            <person name="Ohm R.A."/>
            <person name="Martin F."/>
            <person name="Silar P."/>
            <person name="Natvig D.O."/>
            <person name="Lalanne C."/>
            <person name="Gautier V."/>
            <person name="Ament-Velasquez S.L."/>
            <person name="Kruys A."/>
            <person name="Hutchinson M.I."/>
            <person name="Powell A.J."/>
            <person name="Barry K."/>
            <person name="Miller A.N."/>
            <person name="Grigoriev I.V."/>
            <person name="Debuchy R."/>
            <person name="Gladieux P."/>
            <person name="Hiltunen Thoren M."/>
            <person name="Johannesson H."/>
        </authorList>
    </citation>
    <scope>NUCLEOTIDE SEQUENCE</scope>
    <source>
        <strain evidence="3">PSN243</strain>
    </source>
</reference>
<dbReference type="PANTHER" id="PTHR33112:SF16">
    <property type="entry name" value="HETEROKARYON INCOMPATIBILITY DOMAIN-CONTAINING PROTEIN"/>
    <property type="match status" value="1"/>
</dbReference>
<protein>
    <submittedName>
        <fullName evidence="3">Heterokaryon incompatibility protein-domain-containing protein</fullName>
    </submittedName>
</protein>
<evidence type="ECO:0000259" key="2">
    <source>
        <dbReference type="Pfam" id="PF06985"/>
    </source>
</evidence>
<dbReference type="AlphaFoldDB" id="A0AAV9GS45"/>
<keyword evidence="4" id="KW-1185">Reference proteome</keyword>
<dbReference type="Proteomes" id="UP001321760">
    <property type="component" value="Unassembled WGS sequence"/>
</dbReference>
<feature type="domain" description="Heterokaryon incompatibility" evidence="2">
    <location>
        <begin position="120"/>
        <end position="270"/>
    </location>
</feature>
<keyword evidence="1" id="KW-0472">Membrane</keyword>
<name>A0AAV9GS45_9PEZI</name>
<dbReference type="Pfam" id="PF06985">
    <property type="entry name" value="HET"/>
    <property type="match status" value="1"/>
</dbReference>
<evidence type="ECO:0000256" key="1">
    <source>
        <dbReference type="SAM" id="Phobius"/>
    </source>
</evidence>
<evidence type="ECO:0000313" key="3">
    <source>
        <dbReference type="EMBL" id="KAK4450163.1"/>
    </source>
</evidence>
<dbReference type="InterPro" id="IPR010730">
    <property type="entry name" value="HET"/>
</dbReference>
<dbReference type="PANTHER" id="PTHR33112">
    <property type="entry name" value="DOMAIN PROTEIN, PUTATIVE-RELATED"/>
    <property type="match status" value="1"/>
</dbReference>
<gene>
    <name evidence="3" type="ORF">QBC34DRAFT_424772</name>
</gene>
<accession>A0AAV9GS45</accession>
<proteinExistence type="predicted"/>
<evidence type="ECO:0000313" key="4">
    <source>
        <dbReference type="Proteomes" id="UP001321760"/>
    </source>
</evidence>
<comment type="caution">
    <text evidence="3">The sequence shown here is derived from an EMBL/GenBank/DDBJ whole genome shotgun (WGS) entry which is preliminary data.</text>
</comment>
<reference evidence="3" key="2">
    <citation type="submission" date="2023-05" db="EMBL/GenBank/DDBJ databases">
        <authorList>
            <consortium name="Lawrence Berkeley National Laboratory"/>
            <person name="Steindorff A."/>
            <person name="Hensen N."/>
            <person name="Bonometti L."/>
            <person name="Westerberg I."/>
            <person name="Brannstrom I.O."/>
            <person name="Guillou S."/>
            <person name="Cros-Aarteil S."/>
            <person name="Calhoun S."/>
            <person name="Haridas S."/>
            <person name="Kuo A."/>
            <person name="Mondo S."/>
            <person name="Pangilinan J."/>
            <person name="Riley R."/>
            <person name="Labutti K."/>
            <person name="Andreopoulos B."/>
            <person name="Lipzen A."/>
            <person name="Chen C."/>
            <person name="Yanf M."/>
            <person name="Daum C."/>
            <person name="Ng V."/>
            <person name="Clum A."/>
            <person name="Ohm R."/>
            <person name="Martin F."/>
            <person name="Silar P."/>
            <person name="Natvig D."/>
            <person name="Lalanne C."/>
            <person name="Gautier V."/>
            <person name="Ament-Velasquez S.L."/>
            <person name="Kruys A."/>
            <person name="Hutchinson M.I."/>
            <person name="Powell A.J."/>
            <person name="Barry K."/>
            <person name="Miller A.N."/>
            <person name="Grigoriev I.V."/>
            <person name="Debuchy R."/>
            <person name="Gladieux P."/>
            <person name="Thoren M.H."/>
            <person name="Johannesson H."/>
        </authorList>
    </citation>
    <scope>NUCLEOTIDE SEQUENCE</scope>
    <source>
        <strain evidence="3">PSN243</strain>
    </source>
</reference>
<organism evidence="3 4">
    <name type="scientific">Podospora aff. communis PSN243</name>
    <dbReference type="NCBI Taxonomy" id="3040156"/>
    <lineage>
        <taxon>Eukaryota</taxon>
        <taxon>Fungi</taxon>
        <taxon>Dikarya</taxon>
        <taxon>Ascomycota</taxon>
        <taxon>Pezizomycotina</taxon>
        <taxon>Sordariomycetes</taxon>
        <taxon>Sordariomycetidae</taxon>
        <taxon>Sordariales</taxon>
        <taxon>Podosporaceae</taxon>
        <taxon>Podospora</taxon>
    </lineage>
</organism>
<keyword evidence="1" id="KW-1133">Transmembrane helix</keyword>
<dbReference type="EMBL" id="MU865933">
    <property type="protein sequence ID" value="KAK4450163.1"/>
    <property type="molecule type" value="Genomic_DNA"/>
</dbReference>
<feature type="transmembrane region" description="Helical" evidence="1">
    <location>
        <begin position="777"/>
        <end position="800"/>
    </location>
</feature>